<feature type="transmembrane region" description="Helical" evidence="7">
    <location>
        <begin position="244"/>
        <end position="263"/>
    </location>
</feature>
<feature type="transmembrane region" description="Helical" evidence="7">
    <location>
        <begin position="57"/>
        <end position="74"/>
    </location>
</feature>
<dbReference type="PIRSF" id="PIRSF006066">
    <property type="entry name" value="HI0050"/>
    <property type="match status" value="1"/>
</dbReference>
<evidence type="ECO:0000313" key="9">
    <source>
        <dbReference type="EMBL" id="MBK1855552.1"/>
    </source>
</evidence>
<feature type="transmembrane region" description="Helical" evidence="7">
    <location>
        <begin position="339"/>
        <end position="356"/>
    </location>
</feature>
<dbReference type="Pfam" id="PF06808">
    <property type="entry name" value="DctM"/>
    <property type="match status" value="1"/>
</dbReference>
<feature type="transmembrane region" description="Helical" evidence="7">
    <location>
        <begin position="175"/>
        <end position="196"/>
    </location>
</feature>
<feature type="transmembrane region" description="Helical" evidence="7">
    <location>
        <begin position="316"/>
        <end position="334"/>
    </location>
</feature>
<evidence type="ECO:0000256" key="6">
    <source>
        <dbReference type="ARBA" id="ARBA00023136"/>
    </source>
</evidence>
<dbReference type="InterPro" id="IPR010656">
    <property type="entry name" value="DctM"/>
</dbReference>
<evidence type="ECO:0000256" key="2">
    <source>
        <dbReference type="ARBA" id="ARBA00022475"/>
    </source>
</evidence>
<dbReference type="GO" id="GO:0005886">
    <property type="term" value="C:plasma membrane"/>
    <property type="evidence" value="ECO:0007669"/>
    <property type="project" value="UniProtKB-SubCell"/>
</dbReference>
<reference evidence="9" key="1">
    <citation type="submission" date="2021-01" db="EMBL/GenBank/DDBJ databases">
        <title>Modified the classification status of verrucomicrobia.</title>
        <authorList>
            <person name="Feng X."/>
        </authorList>
    </citation>
    <scope>NUCLEOTIDE SEQUENCE</scope>
    <source>
        <strain evidence="9">5K15</strain>
    </source>
</reference>
<feature type="transmembrane region" description="Helical" evidence="7">
    <location>
        <begin position="105"/>
        <end position="126"/>
    </location>
</feature>
<name>A0AAE2V8H3_9BACT</name>
<keyword evidence="2" id="KW-1003">Cell membrane</keyword>
<feature type="transmembrane region" description="Helical" evidence="7">
    <location>
        <begin position="401"/>
        <end position="424"/>
    </location>
</feature>
<keyword evidence="6 7" id="KW-0472">Membrane</keyword>
<evidence type="ECO:0000313" key="10">
    <source>
        <dbReference type="Proteomes" id="UP000634206"/>
    </source>
</evidence>
<proteinExistence type="predicted"/>
<keyword evidence="4 7" id="KW-0812">Transmembrane</keyword>
<feature type="domain" description="TRAP C4-dicarboxylate transport system permease DctM subunit" evidence="8">
    <location>
        <begin position="9"/>
        <end position="419"/>
    </location>
</feature>
<evidence type="ECO:0000256" key="5">
    <source>
        <dbReference type="ARBA" id="ARBA00022989"/>
    </source>
</evidence>
<dbReference type="InterPro" id="IPR004681">
    <property type="entry name" value="TRAP_DctM"/>
</dbReference>
<sequence length="429" mass="44688">MTLGLAILIVAFISLLLLEVPVAFVVGIATALAALALGNHGVAEAISSDMANAVDEFALLAIPFFILAGDLMGAGGLARRLINFASVIVGRLPGGLSMVNTLSCMLFGSISGSAAAAVSSIGNTLIPEMNKKGYDKDFNVAVTTSGSITGLLIPPSNVMIVFAVVAANISVSDLFLAGVFPGLLLGLALMGVCVIVSLKRGYGAAPDATFPKLWPSLVSALPSLMLVVIVIGGIFKGWFTATEASAIAVVWAFLLAVVFYREIPLKELGALIARSARTTGVVMLLIATSSAMSQLLTAERVPQMVSATMLALSENPILILLIINVVLLLVGTFMDITPAILIFTPIFLPVAIGLGMDPIHFGILMIANLSIGLCTPPVGTCLFVGCSVGKTRIAGVSREMIPFYIAMIVVLMVITFWPSLSLWLPNSIK</sequence>
<evidence type="ECO:0000256" key="3">
    <source>
        <dbReference type="ARBA" id="ARBA00022519"/>
    </source>
</evidence>
<gene>
    <name evidence="9" type="ORF">JIN83_11320</name>
</gene>
<dbReference type="GO" id="GO:0022857">
    <property type="term" value="F:transmembrane transporter activity"/>
    <property type="evidence" value="ECO:0007669"/>
    <property type="project" value="TreeGrafter"/>
</dbReference>
<dbReference type="PANTHER" id="PTHR33362:SF2">
    <property type="entry name" value="TRAP TRANSPORTER LARGE PERMEASE PROTEIN"/>
    <property type="match status" value="1"/>
</dbReference>
<comment type="caution">
    <text evidence="9">The sequence shown here is derived from an EMBL/GenBank/DDBJ whole genome shotgun (WGS) entry which is preliminary data.</text>
</comment>
<comment type="subcellular location">
    <subcellularLocation>
        <location evidence="1">Cell inner membrane</location>
        <topology evidence="1">Multi-pass membrane protein</topology>
    </subcellularLocation>
</comment>
<evidence type="ECO:0000256" key="4">
    <source>
        <dbReference type="ARBA" id="ARBA00022692"/>
    </source>
</evidence>
<dbReference type="NCBIfam" id="TIGR00786">
    <property type="entry name" value="dctM"/>
    <property type="match status" value="1"/>
</dbReference>
<keyword evidence="3" id="KW-0997">Cell inner membrane</keyword>
<feature type="transmembrane region" description="Helical" evidence="7">
    <location>
        <begin position="217"/>
        <end position="238"/>
    </location>
</feature>
<dbReference type="RefSeq" id="WP_309490164.1">
    <property type="nucleotide sequence ID" value="NZ_JAENIG010000007.1"/>
</dbReference>
<evidence type="ECO:0000256" key="7">
    <source>
        <dbReference type="SAM" id="Phobius"/>
    </source>
</evidence>
<accession>A0AAE2V8H3</accession>
<dbReference type="Proteomes" id="UP000634206">
    <property type="component" value="Unassembled WGS sequence"/>
</dbReference>
<evidence type="ECO:0000256" key="1">
    <source>
        <dbReference type="ARBA" id="ARBA00004429"/>
    </source>
</evidence>
<feature type="transmembrane region" description="Helical" evidence="7">
    <location>
        <begin position="275"/>
        <end position="296"/>
    </location>
</feature>
<feature type="transmembrane region" description="Helical" evidence="7">
    <location>
        <begin position="362"/>
        <end position="389"/>
    </location>
</feature>
<keyword evidence="10" id="KW-1185">Reference proteome</keyword>
<feature type="transmembrane region" description="Helical" evidence="7">
    <location>
        <begin position="138"/>
        <end position="169"/>
    </location>
</feature>
<evidence type="ECO:0000259" key="8">
    <source>
        <dbReference type="Pfam" id="PF06808"/>
    </source>
</evidence>
<dbReference type="AlphaFoldDB" id="A0AAE2V8H3"/>
<protein>
    <submittedName>
        <fullName evidence="9">TRAP transporter large permease</fullName>
    </submittedName>
</protein>
<organism evidence="9 10">
    <name type="scientific">Oceaniferula flava</name>
    <dbReference type="NCBI Taxonomy" id="2800421"/>
    <lineage>
        <taxon>Bacteria</taxon>
        <taxon>Pseudomonadati</taxon>
        <taxon>Verrucomicrobiota</taxon>
        <taxon>Verrucomicrobiia</taxon>
        <taxon>Verrucomicrobiales</taxon>
        <taxon>Verrucomicrobiaceae</taxon>
        <taxon>Oceaniferula</taxon>
    </lineage>
</organism>
<dbReference type="EMBL" id="JAENIG010000007">
    <property type="protein sequence ID" value="MBK1855552.1"/>
    <property type="molecule type" value="Genomic_DNA"/>
</dbReference>
<dbReference type="PANTHER" id="PTHR33362">
    <property type="entry name" value="SIALIC ACID TRAP TRANSPORTER PERMEASE PROTEIN SIAT-RELATED"/>
    <property type="match status" value="1"/>
</dbReference>
<keyword evidence="5 7" id="KW-1133">Transmembrane helix</keyword>